<feature type="domain" description="Mycoplasma lipoprotein C-terminal" evidence="3">
    <location>
        <begin position="587"/>
        <end position="710"/>
    </location>
</feature>
<feature type="signal peptide" evidence="2">
    <location>
        <begin position="1"/>
        <end position="24"/>
    </location>
</feature>
<dbReference type="InterPro" id="IPR054825">
    <property type="entry name" value="P68-like"/>
</dbReference>
<keyword evidence="2" id="KW-0732">Signal</keyword>
<name>A0A0D5ZJM6_9BACT</name>
<evidence type="ECO:0000313" key="6">
    <source>
        <dbReference type="Proteomes" id="UP000032722"/>
    </source>
</evidence>
<dbReference type="AlphaFoldDB" id="A0A0D5ZJM6"/>
<accession>A0A0D5ZJM6</accession>
<evidence type="ECO:0008006" key="7">
    <source>
        <dbReference type="Google" id="ProtNLM"/>
    </source>
</evidence>
<comment type="similarity">
    <text evidence="1">Belongs to the MG185/MG260 family.</text>
</comment>
<dbReference type="NCBIfam" id="NF045826">
    <property type="entry name" value="lipo_P68"/>
    <property type="match status" value="1"/>
</dbReference>
<evidence type="ECO:0000313" key="5">
    <source>
        <dbReference type="EMBL" id="AKA49899.1"/>
    </source>
</evidence>
<gene>
    <name evidence="5" type="ORF">VO56_01320</name>
</gene>
<evidence type="ECO:0000256" key="1">
    <source>
        <dbReference type="ARBA" id="ARBA00009031"/>
    </source>
</evidence>
<dbReference type="InterPro" id="IPR004984">
    <property type="entry name" value="Mycoplasma_lipoprotein_cen_dom"/>
</dbReference>
<dbReference type="KEGG" id="mgb:VO56_01320"/>
<dbReference type="InterPro" id="IPR004890">
    <property type="entry name" value="Lipoprotein_10_C"/>
</dbReference>
<feature type="domain" description="Mycoplasma lipoprotein central" evidence="4">
    <location>
        <begin position="229"/>
        <end position="398"/>
    </location>
</feature>
<dbReference type="PROSITE" id="PS51257">
    <property type="entry name" value="PROKAR_LIPOPROTEIN"/>
    <property type="match status" value="1"/>
</dbReference>
<reference evidence="5 6" key="1">
    <citation type="journal article" date="2015" name="Genome Announc.">
        <title>Complete Genome Sequence of Mycoplasma meleagridis, a Possible Emerging Pathogen in Chickens.</title>
        <authorList>
            <person name="Abolnik C."/>
        </authorList>
    </citation>
    <scope>NUCLEOTIDE SEQUENCE [LARGE SCALE GENOMIC DNA]</scope>
    <source>
        <strain evidence="5 6">B2096 8B</strain>
    </source>
</reference>
<organism evidence="6">
    <name type="scientific">Mycoplasmopsis gallinacea</name>
    <dbReference type="NCBI Taxonomy" id="29556"/>
    <lineage>
        <taxon>Bacteria</taxon>
        <taxon>Bacillati</taxon>
        <taxon>Mycoplasmatota</taxon>
        <taxon>Mycoplasmoidales</taxon>
        <taxon>Metamycoplasmataceae</taxon>
        <taxon>Mycoplasmopsis</taxon>
    </lineage>
</organism>
<dbReference type="Pfam" id="PF03202">
    <property type="entry name" value="Lipoprotein_10"/>
    <property type="match status" value="1"/>
</dbReference>
<dbReference type="EMBL" id="CP011021">
    <property type="protein sequence ID" value="AKA49899.1"/>
    <property type="molecule type" value="Genomic_DNA"/>
</dbReference>
<dbReference type="PATRIC" id="fig|29556.3.peg.270"/>
<dbReference type="HOGENOM" id="CLU_017227_1_0_14"/>
<evidence type="ECO:0000256" key="2">
    <source>
        <dbReference type="SAM" id="SignalP"/>
    </source>
</evidence>
<proteinExistence type="inferred from homology"/>
<protein>
    <recommendedName>
        <fullName evidence="7">Lipoprotein</fullName>
    </recommendedName>
</protein>
<dbReference type="Proteomes" id="UP000032722">
    <property type="component" value="Chromosome"/>
</dbReference>
<sequence length="736" mass="81732">MTKSLKRNFLAFATVASASTLAIAASCGNSTKGTSSGSVVSVKSKQFDQELSEKIRVGVTWSNTGAQYKGLQEIVDVYNANINTIYPDGGAKQVELKGLGSGYGEGAEKVKLSLESQDKNQFFHLTFNYSVVAANLAEYDMLLDFDDEDSSSRLDINTFESQFTSENTNTEYISVDGTYVLPVAKSTAVLSFNTPVFSYLVDKMKEAGATTDAEFETWYASVKEKGQADRDAVAKIWGERNKKSLEGYTIKKSMFDSYEDLFDFAIKAQSLFDKATSWNEGEKLHVFGIDDPAGFFETVVTADLNANESESIARRIKVNGVNTISFDALRTNQSPAYLSGQKIYNKTKEAVKSGALKLQGSGEYSSTTQIYHKMAFSIGSTAGYSKNYVSGSSVNRFDSKLDQNFSFDEKYDDNSKNIMTIVNSNDKYAEIQDQVLFYVGKYKNPVFKAGVKDNPAYAKHLSKYDFYAKDEAQVEKIKAALMRKTANTRFVYLFKDESTKPNAQLMEKINAIGSEVNSNNVYLGEFEDNKYGFLVLEGTLDKVKELAASLGMEFKVLSSTDILNQNELVAEKNPGKWEQSDAKKVVYVQGPSLMGIHSNTVDNEATRKFVKWLVTSDAVYTFGKGKYAVEETPIKHFQRALSYIAPIDFAHYDESVFGEGKKANEYLKVALKSFKEAQEDPNAYATYSTPGAIKANLFRDALTTSFKALQDEAKTKKGNIDLEYSKLVDTLNESLK</sequence>
<dbReference type="Pfam" id="PF03305">
    <property type="entry name" value="Lipoprotein_X"/>
    <property type="match status" value="1"/>
</dbReference>
<evidence type="ECO:0000259" key="3">
    <source>
        <dbReference type="Pfam" id="PF03202"/>
    </source>
</evidence>
<feature type="chain" id="PRO_5002300567" description="Lipoprotein" evidence="2">
    <location>
        <begin position="25"/>
        <end position="736"/>
    </location>
</feature>
<evidence type="ECO:0000259" key="4">
    <source>
        <dbReference type="Pfam" id="PF03305"/>
    </source>
</evidence>